<name>A0A810L427_9ACTN</name>
<dbReference type="Proteomes" id="UP000680750">
    <property type="component" value="Chromosome"/>
</dbReference>
<protein>
    <submittedName>
        <fullName evidence="2">Uncharacterized protein</fullName>
    </submittedName>
</protein>
<dbReference type="KEGG" id="aser:Asera_38470"/>
<gene>
    <name evidence="2" type="ORF">Asera_38470</name>
</gene>
<dbReference type="AlphaFoldDB" id="A0A810L427"/>
<keyword evidence="3" id="KW-1185">Reference proteome</keyword>
<reference evidence="2" key="1">
    <citation type="submission" date="2020-08" db="EMBL/GenBank/DDBJ databases">
        <title>Whole genome shotgun sequence of Actinocatenispora sera NBRC 101916.</title>
        <authorList>
            <person name="Komaki H."/>
            <person name="Tamura T."/>
        </authorList>
    </citation>
    <scope>NUCLEOTIDE SEQUENCE</scope>
    <source>
        <strain evidence="2">NBRC 101916</strain>
    </source>
</reference>
<sequence length="111" mass="12017">MPDAVGVLLPTGFSRRGTPRSGGPLCLPVHPETPGVSLRDSRSTGGLAAYPGARRAAIADHQLRQWIRTTAVNRPPRIAGAPGIAGSNRSARRPDRRNFLGRTRSHLREHR</sequence>
<evidence type="ECO:0000313" key="3">
    <source>
        <dbReference type="Proteomes" id="UP000680750"/>
    </source>
</evidence>
<evidence type="ECO:0000256" key="1">
    <source>
        <dbReference type="SAM" id="MobiDB-lite"/>
    </source>
</evidence>
<accession>A0A810L427</accession>
<organism evidence="2 3">
    <name type="scientific">Actinocatenispora sera</name>
    <dbReference type="NCBI Taxonomy" id="390989"/>
    <lineage>
        <taxon>Bacteria</taxon>
        <taxon>Bacillati</taxon>
        <taxon>Actinomycetota</taxon>
        <taxon>Actinomycetes</taxon>
        <taxon>Micromonosporales</taxon>
        <taxon>Micromonosporaceae</taxon>
        <taxon>Actinocatenispora</taxon>
    </lineage>
</organism>
<dbReference type="RefSeq" id="WP_157035017.1">
    <property type="nucleotide sequence ID" value="NZ_AP023354.1"/>
</dbReference>
<proteinExistence type="predicted"/>
<dbReference type="EMBL" id="AP023354">
    <property type="protein sequence ID" value="BCJ29739.1"/>
    <property type="molecule type" value="Genomic_DNA"/>
</dbReference>
<feature type="region of interest" description="Disordered" evidence="1">
    <location>
        <begin position="74"/>
        <end position="111"/>
    </location>
</feature>
<feature type="region of interest" description="Disordered" evidence="1">
    <location>
        <begin position="1"/>
        <end position="44"/>
    </location>
</feature>
<evidence type="ECO:0000313" key="2">
    <source>
        <dbReference type="EMBL" id="BCJ29739.1"/>
    </source>
</evidence>